<dbReference type="Proteomes" id="UP000694397">
    <property type="component" value="Chromosome 5"/>
</dbReference>
<reference evidence="3" key="3">
    <citation type="submission" date="2025-09" db="UniProtKB">
        <authorList>
            <consortium name="Ensembl"/>
        </authorList>
    </citation>
    <scope>IDENTIFICATION</scope>
</reference>
<dbReference type="InterPro" id="IPR050782">
    <property type="entry name" value="PP1_regulatory_subunit_3"/>
</dbReference>
<reference evidence="3 4" key="1">
    <citation type="submission" date="2019-04" db="EMBL/GenBank/DDBJ databases">
        <authorList>
            <consortium name="Wellcome Sanger Institute Data Sharing"/>
        </authorList>
    </citation>
    <scope>NUCLEOTIDE SEQUENCE [LARGE SCALE GENOMIC DNA]</scope>
</reference>
<dbReference type="AlphaFoldDB" id="A0A8C9VWU6"/>
<sequence length="246" mass="27434">VVTKHAAECARDGLADSDDEHEEMLFRDSLRERRRAKSLPAYPEQARALEALSRRRCSGSNKSVRFADSLGFSLASVRHYSAAEEPRVPPAALSRLRSFPRAPRENSRLAPAAARLVPAFPMPVECGSFEGLASQRHVSLEQVVAGFFDVTGLIRVPAWCPATHVGVRYTFNEWLSFVDAQAVRAAPPDRFAFTMLVPPLLDASSSAVHFAVYCRTEQGEFWDNNGGHNYTLRYQRGPWRESADLE</sequence>
<protein>
    <submittedName>
        <fullName evidence="3">Protein phosphatase 1 regulatory subunit 3G</fullName>
    </submittedName>
</protein>
<dbReference type="PANTHER" id="PTHR12307:SF7">
    <property type="entry name" value="PROTEIN PHOSPHATASE 1 REGULATORY SUBUNIT 3G"/>
    <property type="match status" value="1"/>
</dbReference>
<dbReference type="PROSITE" id="PS51159">
    <property type="entry name" value="CBM21"/>
    <property type="match status" value="1"/>
</dbReference>
<dbReference type="GO" id="GO:0008157">
    <property type="term" value="F:protein phosphatase 1 binding"/>
    <property type="evidence" value="ECO:0007669"/>
    <property type="project" value="TreeGrafter"/>
</dbReference>
<keyword evidence="4" id="KW-1185">Reference proteome</keyword>
<dbReference type="GO" id="GO:2001069">
    <property type="term" value="F:glycogen binding"/>
    <property type="evidence" value="ECO:0007669"/>
    <property type="project" value="TreeGrafter"/>
</dbReference>
<reference evidence="3" key="2">
    <citation type="submission" date="2025-08" db="UniProtKB">
        <authorList>
            <consortium name="Ensembl"/>
        </authorList>
    </citation>
    <scope>IDENTIFICATION</scope>
</reference>
<name>A0A8C9VWU6_SCLFO</name>
<dbReference type="GeneTree" id="ENSGT00940000163747"/>
<dbReference type="GO" id="GO:0005979">
    <property type="term" value="P:regulation of glycogen biosynthetic process"/>
    <property type="evidence" value="ECO:0007669"/>
    <property type="project" value="TreeGrafter"/>
</dbReference>
<feature type="domain" description="CBM21" evidence="2">
    <location>
        <begin position="130"/>
        <end position="233"/>
    </location>
</feature>
<feature type="region of interest" description="Disordered" evidence="1">
    <location>
        <begin position="1"/>
        <end position="20"/>
    </location>
</feature>
<dbReference type="InterPro" id="IPR005036">
    <property type="entry name" value="CBM21_dom"/>
</dbReference>
<accession>A0A8C9VWU6</accession>
<evidence type="ECO:0000259" key="2">
    <source>
        <dbReference type="PROSITE" id="PS51159"/>
    </source>
</evidence>
<dbReference type="GO" id="GO:0000164">
    <property type="term" value="C:protein phosphatase type 1 complex"/>
    <property type="evidence" value="ECO:0007669"/>
    <property type="project" value="TreeGrafter"/>
</dbReference>
<dbReference type="Pfam" id="PF03370">
    <property type="entry name" value="CBM_21"/>
    <property type="match status" value="1"/>
</dbReference>
<gene>
    <name evidence="3" type="primary">PPP1R3G</name>
</gene>
<evidence type="ECO:0000313" key="3">
    <source>
        <dbReference type="Ensembl" id="ENSSFOP00015066212.1"/>
    </source>
</evidence>
<dbReference type="OrthoDB" id="1881at2759"/>
<organism evidence="3 4">
    <name type="scientific">Scleropages formosus</name>
    <name type="common">Asian bonytongue</name>
    <name type="synonym">Osteoglossum formosum</name>
    <dbReference type="NCBI Taxonomy" id="113540"/>
    <lineage>
        <taxon>Eukaryota</taxon>
        <taxon>Metazoa</taxon>
        <taxon>Chordata</taxon>
        <taxon>Craniata</taxon>
        <taxon>Vertebrata</taxon>
        <taxon>Euteleostomi</taxon>
        <taxon>Actinopterygii</taxon>
        <taxon>Neopterygii</taxon>
        <taxon>Teleostei</taxon>
        <taxon>Osteoglossocephala</taxon>
        <taxon>Osteoglossomorpha</taxon>
        <taxon>Osteoglossiformes</taxon>
        <taxon>Osteoglossidae</taxon>
        <taxon>Scleropages</taxon>
    </lineage>
</organism>
<dbReference type="InterPro" id="IPR038175">
    <property type="entry name" value="CBM21_dom_sf"/>
</dbReference>
<evidence type="ECO:0000256" key="1">
    <source>
        <dbReference type="SAM" id="MobiDB-lite"/>
    </source>
</evidence>
<dbReference type="Ensembl" id="ENSSFOT00015063164.1">
    <property type="protein sequence ID" value="ENSSFOP00015066212.1"/>
    <property type="gene ID" value="ENSSFOG00015029548.1"/>
</dbReference>
<dbReference type="Gene3D" id="2.60.40.2440">
    <property type="entry name" value="Carbohydrate binding type-21 domain"/>
    <property type="match status" value="1"/>
</dbReference>
<dbReference type="PANTHER" id="PTHR12307">
    <property type="entry name" value="PROTEIN PHOSPHATASE 1 REGULATORY SUBUNIT"/>
    <property type="match status" value="1"/>
</dbReference>
<evidence type="ECO:0000313" key="4">
    <source>
        <dbReference type="Proteomes" id="UP000694397"/>
    </source>
</evidence>
<feature type="compositionally biased region" description="Basic and acidic residues" evidence="1">
    <location>
        <begin position="1"/>
        <end position="14"/>
    </location>
</feature>
<proteinExistence type="predicted"/>